<feature type="transmembrane region" description="Helical" evidence="7">
    <location>
        <begin position="87"/>
        <end position="104"/>
    </location>
</feature>
<dbReference type="EC" id="2.7.13.3" evidence="2"/>
<evidence type="ECO:0000256" key="6">
    <source>
        <dbReference type="SAM" id="Coils"/>
    </source>
</evidence>
<dbReference type="OrthoDB" id="890870at2"/>
<gene>
    <name evidence="9" type="ORF">SAMN03080598_00326</name>
</gene>
<dbReference type="Gene3D" id="3.30.565.10">
    <property type="entry name" value="Histidine kinase-like ATPase, C-terminal domain"/>
    <property type="match status" value="1"/>
</dbReference>
<dbReference type="EMBL" id="FNVR01000001">
    <property type="protein sequence ID" value="SEF46692.1"/>
    <property type="molecule type" value="Genomic_DNA"/>
</dbReference>
<dbReference type="InterPro" id="IPR048437">
    <property type="entry name" value="MASE11"/>
</dbReference>
<dbReference type="PROSITE" id="PS50109">
    <property type="entry name" value="HIS_KIN"/>
    <property type="match status" value="1"/>
</dbReference>
<keyword evidence="7" id="KW-0812">Transmembrane</keyword>
<evidence type="ECO:0000256" key="2">
    <source>
        <dbReference type="ARBA" id="ARBA00012438"/>
    </source>
</evidence>
<dbReference type="RefSeq" id="WP_103923033.1">
    <property type="nucleotide sequence ID" value="NZ_FNVR01000001.1"/>
</dbReference>
<dbReference type="InterPro" id="IPR036890">
    <property type="entry name" value="HATPase_C_sf"/>
</dbReference>
<dbReference type="Pfam" id="PF02518">
    <property type="entry name" value="HATPase_c"/>
    <property type="match status" value="1"/>
</dbReference>
<accession>A0A1H5S7X0</accession>
<keyword evidence="5 9" id="KW-0418">Kinase</keyword>
<feature type="transmembrane region" description="Helical" evidence="7">
    <location>
        <begin position="165"/>
        <end position="188"/>
    </location>
</feature>
<dbReference type="InterPro" id="IPR003594">
    <property type="entry name" value="HATPase_dom"/>
</dbReference>
<keyword evidence="4" id="KW-0808">Transferase</keyword>
<reference evidence="10" key="1">
    <citation type="submission" date="2016-10" db="EMBL/GenBank/DDBJ databases">
        <authorList>
            <person name="Varghese N."/>
            <person name="Submissions S."/>
        </authorList>
    </citation>
    <scope>NUCLEOTIDE SEQUENCE [LARGE SCALE GENOMIC DNA]</scope>
    <source>
        <strain evidence="10">DSM 17298</strain>
    </source>
</reference>
<dbReference type="PANTHER" id="PTHR43304">
    <property type="entry name" value="PHYTOCHROME-LIKE PROTEIN CPH1"/>
    <property type="match status" value="1"/>
</dbReference>
<feature type="coiled-coil region" evidence="6">
    <location>
        <begin position="209"/>
        <end position="236"/>
    </location>
</feature>
<dbReference type="SUPFAM" id="SSF47384">
    <property type="entry name" value="Homodimeric domain of signal transducing histidine kinase"/>
    <property type="match status" value="1"/>
</dbReference>
<comment type="catalytic activity">
    <reaction evidence="1">
        <text>ATP + protein L-histidine = ADP + protein N-phospho-L-histidine.</text>
        <dbReference type="EC" id="2.7.13.3"/>
    </reaction>
</comment>
<dbReference type="Pfam" id="PF00512">
    <property type="entry name" value="HisKA"/>
    <property type="match status" value="1"/>
</dbReference>
<feature type="transmembrane region" description="Helical" evidence="7">
    <location>
        <begin position="28"/>
        <end position="50"/>
    </location>
</feature>
<dbReference type="Proteomes" id="UP000236736">
    <property type="component" value="Unassembled WGS sequence"/>
</dbReference>
<organism evidence="9 10">
    <name type="scientific">Algoriphagus boritolerans DSM 17298 = JCM 18970</name>
    <dbReference type="NCBI Taxonomy" id="1120964"/>
    <lineage>
        <taxon>Bacteria</taxon>
        <taxon>Pseudomonadati</taxon>
        <taxon>Bacteroidota</taxon>
        <taxon>Cytophagia</taxon>
        <taxon>Cytophagales</taxon>
        <taxon>Cyclobacteriaceae</taxon>
        <taxon>Algoriphagus</taxon>
    </lineage>
</organism>
<evidence type="ECO:0000259" key="8">
    <source>
        <dbReference type="PROSITE" id="PS50109"/>
    </source>
</evidence>
<evidence type="ECO:0000256" key="3">
    <source>
        <dbReference type="ARBA" id="ARBA00022553"/>
    </source>
</evidence>
<dbReference type="SUPFAM" id="SSF55874">
    <property type="entry name" value="ATPase domain of HSP90 chaperone/DNA topoisomerase II/histidine kinase"/>
    <property type="match status" value="1"/>
</dbReference>
<evidence type="ECO:0000313" key="10">
    <source>
        <dbReference type="Proteomes" id="UP000236736"/>
    </source>
</evidence>
<dbReference type="GO" id="GO:0000155">
    <property type="term" value="F:phosphorelay sensor kinase activity"/>
    <property type="evidence" value="ECO:0007669"/>
    <property type="project" value="InterPro"/>
</dbReference>
<evidence type="ECO:0000256" key="7">
    <source>
        <dbReference type="SAM" id="Phobius"/>
    </source>
</evidence>
<keyword evidence="10" id="KW-1185">Reference proteome</keyword>
<dbReference type="STRING" id="1120964.GCA_001313265_02410"/>
<protein>
    <recommendedName>
        <fullName evidence="2">histidine kinase</fullName>
        <ecNumber evidence="2">2.7.13.3</ecNumber>
    </recommendedName>
</protein>
<keyword evidence="7" id="KW-0472">Membrane</keyword>
<dbReference type="InterPro" id="IPR003661">
    <property type="entry name" value="HisK_dim/P_dom"/>
</dbReference>
<dbReference type="InterPro" id="IPR005467">
    <property type="entry name" value="His_kinase_dom"/>
</dbReference>
<dbReference type="SMART" id="SM00387">
    <property type="entry name" value="HATPase_c"/>
    <property type="match status" value="1"/>
</dbReference>
<dbReference type="InterPro" id="IPR036097">
    <property type="entry name" value="HisK_dim/P_sf"/>
</dbReference>
<dbReference type="InterPro" id="IPR004358">
    <property type="entry name" value="Sig_transdc_His_kin-like_C"/>
</dbReference>
<dbReference type="Gene3D" id="1.10.287.130">
    <property type="match status" value="1"/>
</dbReference>
<feature type="domain" description="Histidine kinase" evidence="8">
    <location>
        <begin position="232"/>
        <end position="446"/>
    </location>
</feature>
<dbReference type="PRINTS" id="PR00344">
    <property type="entry name" value="BCTRLSENSOR"/>
</dbReference>
<evidence type="ECO:0000256" key="5">
    <source>
        <dbReference type="ARBA" id="ARBA00022777"/>
    </source>
</evidence>
<keyword evidence="7" id="KW-1133">Transmembrane helix</keyword>
<sequence length="446" mass="50701">MWRSYKSIIWNNTPLKETPNSLEFWRGYLFGVILIYLIPFSILALIPSMVMTSIGGQYFLMTFDIIAFFILLLLGFSKMISLKWKKILLITLVYLLAMMIMLELGSFGPGLMYLVASGVFIALLFPSQDSWYGLLIGFIVCAFFGLQTNYHFIPGFTGERLDFMGWFAIAINLVFINGVIAKVVPVLFEKMQQSIDARHQVENMLLVKQAELNSIVQELEIKNANLNQLITGVSEDLQDPLRNIISFMENLKRKYVGKLDERAHQYIDFAIGGGHKMRDIILGLLEIAKIGKKREDSEYFHVDEIVQKVLLLQRKSIQNSNAKIEFGELPMIFAPKTYLLQVFNELISNSLKFCDPDNFPVVKISYQEADCWWQFAVKDNGIGFDSSDGKDPFTIFSKLHLSNEKQGFGIGLALVRKILENLQGSVWAESTPGQGSVFYLKIPKAA</sequence>
<evidence type="ECO:0000256" key="1">
    <source>
        <dbReference type="ARBA" id="ARBA00000085"/>
    </source>
</evidence>
<feature type="transmembrane region" description="Helical" evidence="7">
    <location>
        <begin position="56"/>
        <end position="75"/>
    </location>
</feature>
<keyword evidence="6" id="KW-0175">Coiled coil</keyword>
<dbReference type="PANTHER" id="PTHR43304:SF1">
    <property type="entry name" value="PAC DOMAIN-CONTAINING PROTEIN"/>
    <property type="match status" value="1"/>
</dbReference>
<name>A0A1H5S7X0_9BACT</name>
<proteinExistence type="predicted"/>
<evidence type="ECO:0000256" key="4">
    <source>
        <dbReference type="ARBA" id="ARBA00022679"/>
    </source>
</evidence>
<dbReference type="AlphaFoldDB" id="A0A1H5S7X0"/>
<dbReference type="Pfam" id="PF20969">
    <property type="entry name" value="MASE11"/>
    <property type="match status" value="1"/>
</dbReference>
<dbReference type="SMART" id="SM00388">
    <property type="entry name" value="HisKA"/>
    <property type="match status" value="1"/>
</dbReference>
<evidence type="ECO:0000313" key="9">
    <source>
        <dbReference type="EMBL" id="SEF46692.1"/>
    </source>
</evidence>
<dbReference type="InterPro" id="IPR052162">
    <property type="entry name" value="Sensor_kinase/Photoreceptor"/>
</dbReference>
<keyword evidence="3" id="KW-0597">Phosphoprotein</keyword>
<feature type="transmembrane region" description="Helical" evidence="7">
    <location>
        <begin position="132"/>
        <end position="153"/>
    </location>
</feature>